<reference evidence="1" key="1">
    <citation type="submission" date="2014-11" db="EMBL/GenBank/DDBJ databases">
        <authorList>
            <person name="Amaro Gonzalez C."/>
        </authorList>
    </citation>
    <scope>NUCLEOTIDE SEQUENCE</scope>
</reference>
<name>A0A0E9WBH3_ANGAN</name>
<evidence type="ECO:0000313" key="1">
    <source>
        <dbReference type="EMBL" id="JAH87717.1"/>
    </source>
</evidence>
<dbReference type="EMBL" id="GBXM01020860">
    <property type="protein sequence ID" value="JAH87717.1"/>
    <property type="molecule type" value="Transcribed_RNA"/>
</dbReference>
<proteinExistence type="predicted"/>
<protein>
    <submittedName>
        <fullName evidence="1">Uncharacterized protein</fullName>
    </submittedName>
</protein>
<reference evidence="1" key="2">
    <citation type="journal article" date="2015" name="Fish Shellfish Immunol.">
        <title>Early steps in the European eel (Anguilla anguilla)-Vibrio vulnificus interaction in the gills: Role of the RtxA13 toxin.</title>
        <authorList>
            <person name="Callol A."/>
            <person name="Pajuelo D."/>
            <person name="Ebbesson L."/>
            <person name="Teles M."/>
            <person name="MacKenzie S."/>
            <person name="Amaro C."/>
        </authorList>
    </citation>
    <scope>NUCLEOTIDE SEQUENCE</scope>
</reference>
<organism evidence="1">
    <name type="scientific">Anguilla anguilla</name>
    <name type="common">European freshwater eel</name>
    <name type="synonym">Muraena anguilla</name>
    <dbReference type="NCBI Taxonomy" id="7936"/>
    <lineage>
        <taxon>Eukaryota</taxon>
        <taxon>Metazoa</taxon>
        <taxon>Chordata</taxon>
        <taxon>Craniata</taxon>
        <taxon>Vertebrata</taxon>
        <taxon>Euteleostomi</taxon>
        <taxon>Actinopterygii</taxon>
        <taxon>Neopterygii</taxon>
        <taxon>Teleostei</taxon>
        <taxon>Anguilliformes</taxon>
        <taxon>Anguillidae</taxon>
        <taxon>Anguilla</taxon>
    </lineage>
</organism>
<sequence length="24" mass="2883">MPFSCVVLFVSRKMQPLPMRFVRL</sequence>
<accession>A0A0E9WBH3</accession>
<dbReference type="AlphaFoldDB" id="A0A0E9WBH3"/>